<evidence type="ECO:0008006" key="3">
    <source>
        <dbReference type="Google" id="ProtNLM"/>
    </source>
</evidence>
<keyword evidence="2" id="KW-1185">Reference proteome</keyword>
<proteinExistence type="predicted"/>
<dbReference type="Proteomes" id="UP000663090">
    <property type="component" value="Chromosome"/>
</dbReference>
<evidence type="ECO:0000313" key="1">
    <source>
        <dbReference type="EMBL" id="QSQ17731.1"/>
    </source>
</evidence>
<evidence type="ECO:0000313" key="2">
    <source>
        <dbReference type="Proteomes" id="UP000663090"/>
    </source>
</evidence>
<organism evidence="1 2">
    <name type="scientific">Myxococcus landrumensis</name>
    <dbReference type="NCBI Taxonomy" id="2813577"/>
    <lineage>
        <taxon>Bacteria</taxon>
        <taxon>Pseudomonadati</taxon>
        <taxon>Myxococcota</taxon>
        <taxon>Myxococcia</taxon>
        <taxon>Myxococcales</taxon>
        <taxon>Cystobacterineae</taxon>
        <taxon>Myxococcaceae</taxon>
        <taxon>Myxococcus</taxon>
    </lineage>
</organism>
<protein>
    <recommendedName>
        <fullName evidence="3">Knr4/Smi1-like domain-containing protein</fullName>
    </recommendedName>
</protein>
<name>A0ABX7NK16_9BACT</name>
<accession>A0ABX7NK16</accession>
<reference evidence="1 2" key="1">
    <citation type="submission" date="2021-02" db="EMBL/GenBank/DDBJ databases">
        <title>De Novo genome assembly of isolated myxobacteria.</title>
        <authorList>
            <person name="Stevens D.C."/>
        </authorList>
    </citation>
    <scope>NUCLEOTIDE SEQUENCE [LARGE SCALE GENOMIC DNA]</scope>
    <source>
        <strain evidence="1 2">SCHIC003</strain>
    </source>
</reference>
<sequence length="224" mass="25473">MASATWREDLKALLDSMDSWARARGWRLVREAPLSQAEVDALPGLLSTYEWELPTPFVEESFPVPASYREFLLLHREVRLEYQPDGGRKWETYRPFHVWAPTLDSLTASWVPAGTDVGDDRGDITTTDLIAFADAHLGSEAARWCFYTRGAPRDGELPVFMEDNDFETLTGHYVDDGEWLDPNNPPTPAFASFEAWFTRLCDVLRREDLDLQDFRAVGNALLAT</sequence>
<dbReference type="RefSeq" id="WP_206719350.1">
    <property type="nucleotide sequence ID" value="NZ_CP071091.1"/>
</dbReference>
<dbReference type="EMBL" id="CP071091">
    <property type="protein sequence ID" value="QSQ17731.1"/>
    <property type="molecule type" value="Genomic_DNA"/>
</dbReference>
<gene>
    <name evidence="1" type="ORF">JY572_17590</name>
</gene>